<evidence type="ECO:0000256" key="2">
    <source>
        <dbReference type="ARBA" id="ARBA00022741"/>
    </source>
</evidence>
<reference evidence="8 9" key="1">
    <citation type="submission" date="2023-08" db="EMBL/GenBank/DDBJ databases">
        <authorList>
            <person name="Palmer J.M."/>
        </authorList>
    </citation>
    <scope>NUCLEOTIDE SEQUENCE [LARGE SCALE GENOMIC DNA]</scope>
    <source>
        <strain evidence="8 9">TWF481</strain>
    </source>
</reference>
<keyword evidence="4" id="KW-0347">Helicase</keyword>
<feature type="region of interest" description="Disordered" evidence="6">
    <location>
        <begin position="975"/>
        <end position="1009"/>
    </location>
</feature>
<dbReference type="GO" id="GO:0003724">
    <property type="term" value="F:RNA helicase activity"/>
    <property type="evidence" value="ECO:0007669"/>
    <property type="project" value="UniProtKB-EC"/>
</dbReference>
<dbReference type="PANTHER" id="PTHR47963">
    <property type="entry name" value="DEAD-BOX ATP-DEPENDENT RNA HELICASE 47, MITOCHONDRIAL"/>
    <property type="match status" value="1"/>
</dbReference>
<dbReference type="SMART" id="SM00487">
    <property type="entry name" value="DEXDc"/>
    <property type="match status" value="1"/>
</dbReference>
<dbReference type="GO" id="GO:0005524">
    <property type="term" value="F:ATP binding"/>
    <property type="evidence" value="ECO:0007669"/>
    <property type="project" value="UniProtKB-KW"/>
</dbReference>
<feature type="compositionally biased region" description="Acidic residues" evidence="6">
    <location>
        <begin position="931"/>
        <end position="940"/>
    </location>
</feature>
<dbReference type="Pfam" id="PF00270">
    <property type="entry name" value="DEAD"/>
    <property type="match status" value="1"/>
</dbReference>
<comment type="caution">
    <text evidence="8">The sequence shown here is derived from an EMBL/GenBank/DDBJ whole genome shotgun (WGS) entry which is preliminary data.</text>
</comment>
<evidence type="ECO:0000256" key="4">
    <source>
        <dbReference type="ARBA" id="ARBA00022806"/>
    </source>
</evidence>
<evidence type="ECO:0000313" key="9">
    <source>
        <dbReference type="Proteomes" id="UP001370758"/>
    </source>
</evidence>
<keyword evidence="2" id="KW-0547">Nucleotide-binding</keyword>
<feature type="region of interest" description="Disordered" evidence="6">
    <location>
        <begin position="867"/>
        <end position="940"/>
    </location>
</feature>
<evidence type="ECO:0000256" key="5">
    <source>
        <dbReference type="ARBA" id="ARBA00022840"/>
    </source>
</evidence>
<dbReference type="Proteomes" id="UP001370758">
    <property type="component" value="Unassembled WGS sequence"/>
</dbReference>
<organism evidence="8 9">
    <name type="scientific">Arthrobotrys musiformis</name>
    <dbReference type="NCBI Taxonomy" id="47236"/>
    <lineage>
        <taxon>Eukaryota</taxon>
        <taxon>Fungi</taxon>
        <taxon>Dikarya</taxon>
        <taxon>Ascomycota</taxon>
        <taxon>Pezizomycotina</taxon>
        <taxon>Orbiliomycetes</taxon>
        <taxon>Orbiliales</taxon>
        <taxon>Orbiliaceae</taxon>
        <taxon>Arthrobotrys</taxon>
    </lineage>
</organism>
<keyword evidence="9" id="KW-1185">Reference proteome</keyword>
<protein>
    <recommendedName>
        <fullName evidence="1">RNA helicase</fullName>
        <ecNumber evidence="1">3.6.4.13</ecNumber>
    </recommendedName>
</protein>
<dbReference type="SUPFAM" id="SSF52540">
    <property type="entry name" value="P-loop containing nucleoside triphosphate hydrolases"/>
    <property type="match status" value="2"/>
</dbReference>
<gene>
    <name evidence="8" type="ORF">TWF481_009024</name>
</gene>
<evidence type="ECO:0000256" key="1">
    <source>
        <dbReference type="ARBA" id="ARBA00012552"/>
    </source>
</evidence>
<feature type="compositionally biased region" description="Acidic residues" evidence="6">
    <location>
        <begin position="893"/>
        <end position="903"/>
    </location>
</feature>
<feature type="compositionally biased region" description="Acidic residues" evidence="6">
    <location>
        <begin position="1056"/>
        <end position="1096"/>
    </location>
</feature>
<dbReference type="AlphaFoldDB" id="A0AAV9W542"/>
<feature type="region of interest" description="Disordered" evidence="6">
    <location>
        <begin position="1048"/>
        <end position="1112"/>
    </location>
</feature>
<dbReference type="GO" id="GO:0016787">
    <property type="term" value="F:hydrolase activity"/>
    <property type="evidence" value="ECO:0007669"/>
    <property type="project" value="UniProtKB-KW"/>
</dbReference>
<feature type="region of interest" description="Disordered" evidence="6">
    <location>
        <begin position="57"/>
        <end position="141"/>
    </location>
</feature>
<evidence type="ECO:0000259" key="7">
    <source>
        <dbReference type="PROSITE" id="PS51192"/>
    </source>
</evidence>
<dbReference type="GO" id="GO:0003723">
    <property type="term" value="F:RNA binding"/>
    <property type="evidence" value="ECO:0007669"/>
    <property type="project" value="TreeGrafter"/>
</dbReference>
<evidence type="ECO:0000256" key="3">
    <source>
        <dbReference type="ARBA" id="ARBA00022801"/>
    </source>
</evidence>
<name>A0AAV9W542_9PEZI</name>
<feature type="compositionally biased region" description="Basic and acidic residues" evidence="6">
    <location>
        <begin position="1097"/>
        <end position="1112"/>
    </location>
</feature>
<dbReference type="PANTHER" id="PTHR47963:SF8">
    <property type="entry name" value="ATP-DEPENDENT RNA HELICASE DEAD"/>
    <property type="match status" value="1"/>
</dbReference>
<feature type="compositionally biased region" description="Acidic residues" evidence="6">
    <location>
        <begin position="130"/>
        <end position="141"/>
    </location>
</feature>
<dbReference type="InterPro" id="IPR014001">
    <property type="entry name" value="Helicase_ATP-bd"/>
</dbReference>
<dbReference type="PROSITE" id="PS51192">
    <property type="entry name" value="HELICASE_ATP_BIND_1"/>
    <property type="match status" value="1"/>
</dbReference>
<accession>A0AAV9W542</accession>
<evidence type="ECO:0000313" key="8">
    <source>
        <dbReference type="EMBL" id="KAK6501178.1"/>
    </source>
</evidence>
<feature type="compositionally biased region" description="Basic and acidic residues" evidence="6">
    <location>
        <begin position="61"/>
        <end position="70"/>
    </location>
</feature>
<dbReference type="InterPro" id="IPR011545">
    <property type="entry name" value="DEAD/DEAH_box_helicase_dom"/>
</dbReference>
<keyword evidence="3" id="KW-0378">Hydrolase</keyword>
<dbReference type="InterPro" id="IPR050547">
    <property type="entry name" value="DEAD_box_RNA_helicases"/>
</dbReference>
<dbReference type="EC" id="3.6.4.13" evidence="1"/>
<feature type="domain" description="Helicase ATP-binding" evidence="7">
    <location>
        <begin position="239"/>
        <end position="404"/>
    </location>
</feature>
<evidence type="ECO:0000256" key="6">
    <source>
        <dbReference type="SAM" id="MobiDB-lite"/>
    </source>
</evidence>
<proteinExistence type="predicted"/>
<dbReference type="EMBL" id="JAVHJL010000006">
    <property type="protein sequence ID" value="KAK6501178.1"/>
    <property type="molecule type" value="Genomic_DNA"/>
</dbReference>
<dbReference type="Gene3D" id="3.40.50.300">
    <property type="entry name" value="P-loop containing nucleotide triphosphate hydrolases"/>
    <property type="match status" value="2"/>
</dbReference>
<sequence length="1112" mass="123394">MLRLNSRLLGKQATSPTTNYICQRCFQSARLTASSPSAAGHLRNPICSRTYHATTASLQRQRYEQNDRRGSGYGGRQASRSYDRGDGWGQAGGRPRSVQNRRYNDDGDDASPYISRKRYGGPRKYKEAQDEYPDDVNEGSEFEQSRYQIDGGVVGRAAQENIPDLQAIMANARDADFSRRLQKLRREEAEKRDPAQRLLEKLVKPNTFEESSLRPVVKRALAKAYPNIKVPSYTQKNMLVLLQEGYSLCATGPAASGKSFIAALWLLQMTRSVSMVLRPDGTAKKVPTTTGIILVPTIDLMKQYVDTLDNLVSAFAQPGQASPPKDSIFQGFTRSGDEEGEKQQIERLKNNPSPHIIVTTPTRLLDILNDPESKNHINLDGLKVIIADEVDAMITQRPAPKQLGDMVQRKRINNEIRWAKPTPMETCIDFLIARRELLAHQRDGTPEPIQFCCISPNLSPILRTKLVSTKNWVGFSKKDSKANQMVNLGIQDFSKLFDREKIGHIVKVPDRITHYALSVDINTGLMRDIPVFKQDPLIRSSDEQAEIEKYIGILKTHHDPRVSLMSKEALAAEAAQENLLKEEEGSVTKYKYSTGVVDGDFEVKDLITELANDFRHTSIPKKIVVEILDVLLKRDNYPERVIVYLTPVAARGQYIEALEDAGFKAEVLRADTCAASGITLGRSDIPGPRPPAEGKVRTKADTTIWITSCAGSRGLDTPNFTHAYIMAPTTGYQKYAQMAGRIARYPFLSERGNFPEPKGQVTTIFLEEAVGDHRYAPMIDGVIQVDSPVEGLAWRRIYRMYGVCGATPSRYFGPGEEGGVMLRTVDTHTARFPGMEEELPWEDGTDTSSQVVQIPEEMADDAGFEFLPFEGGASHNTSQVSAEQEKAGSSVAEEGEAGFEDSFEPMTLKQDTDSTLESAEPLASEGQESIVETEESAVEEPLAEEEIIESETRELENDLEDSPSTYESVEIQDGPYFIPEDAPDPENPIQAHTESTSAIPPELEGVGETPLELGEGITEEEGKEFQEAQDDIFSAFLELNAIQEKIRQAREKEEGLEFSDESDESDESDQSDESDDSDSSDSDDEFVELADGDIDGVEVHVKPDTKGSEGGN</sequence>
<dbReference type="InterPro" id="IPR027417">
    <property type="entry name" value="P-loop_NTPase"/>
</dbReference>
<keyword evidence="5" id="KW-0067">ATP-binding</keyword>